<dbReference type="EMBL" id="JACRSY010000032">
    <property type="protein sequence ID" value="MBC8580956.1"/>
    <property type="molecule type" value="Genomic_DNA"/>
</dbReference>
<evidence type="ECO:0000313" key="2">
    <source>
        <dbReference type="EMBL" id="MBC8580956.1"/>
    </source>
</evidence>
<name>A0A926IFW1_9FIRM</name>
<proteinExistence type="predicted"/>
<feature type="transmembrane region" description="Helical" evidence="1">
    <location>
        <begin position="40"/>
        <end position="59"/>
    </location>
</feature>
<keyword evidence="1" id="KW-0472">Membrane</keyword>
<organism evidence="2 3">
    <name type="scientific">Zhenhengia yiwuensis</name>
    <dbReference type="NCBI Taxonomy" id="2763666"/>
    <lineage>
        <taxon>Bacteria</taxon>
        <taxon>Bacillati</taxon>
        <taxon>Bacillota</taxon>
        <taxon>Clostridia</taxon>
        <taxon>Lachnospirales</taxon>
        <taxon>Lachnospiraceae</taxon>
        <taxon>Zhenhengia</taxon>
    </lineage>
</organism>
<feature type="transmembrane region" description="Helical" evidence="1">
    <location>
        <begin position="120"/>
        <end position="139"/>
    </location>
</feature>
<accession>A0A926IFW1</accession>
<keyword evidence="1" id="KW-1133">Transmembrane helix</keyword>
<dbReference type="Pfam" id="PF10825">
    <property type="entry name" value="DUF2752"/>
    <property type="match status" value="1"/>
</dbReference>
<dbReference type="InterPro" id="IPR021215">
    <property type="entry name" value="DUF2752"/>
</dbReference>
<evidence type="ECO:0000256" key="1">
    <source>
        <dbReference type="SAM" id="Phobius"/>
    </source>
</evidence>
<gene>
    <name evidence="2" type="ORF">H8718_15665</name>
</gene>
<protein>
    <submittedName>
        <fullName evidence="2">DUF2752 domain-containing protein</fullName>
    </submittedName>
</protein>
<feature type="transmembrane region" description="Helical" evidence="1">
    <location>
        <begin position="12"/>
        <end position="28"/>
    </location>
</feature>
<dbReference type="AlphaFoldDB" id="A0A926IFW1"/>
<dbReference type="Proteomes" id="UP000655830">
    <property type="component" value="Unassembled WGS sequence"/>
</dbReference>
<keyword evidence="3" id="KW-1185">Reference proteome</keyword>
<keyword evidence="1" id="KW-0812">Transmembrane</keyword>
<sequence>MTIKPVQNLLHIGRLMLYILVLLSLYLLTKTPLKSESICYWYSTYHILCPMCGGTRSLLNFITFNFYEALGYNPILTLFAYPFTFVLVIEDSIAIIANSFFHKHYTSWLLYLMHLINTRLFCRLLFITLIILYMLWGFLRNFI</sequence>
<comment type="caution">
    <text evidence="2">The sequence shown here is derived from an EMBL/GenBank/DDBJ whole genome shotgun (WGS) entry which is preliminary data.</text>
</comment>
<feature type="transmembrane region" description="Helical" evidence="1">
    <location>
        <begin position="79"/>
        <end position="100"/>
    </location>
</feature>
<evidence type="ECO:0000313" key="3">
    <source>
        <dbReference type="Proteomes" id="UP000655830"/>
    </source>
</evidence>
<reference evidence="2" key="1">
    <citation type="submission" date="2020-08" db="EMBL/GenBank/DDBJ databases">
        <title>Genome public.</title>
        <authorList>
            <person name="Liu C."/>
            <person name="Sun Q."/>
        </authorList>
    </citation>
    <scope>NUCLEOTIDE SEQUENCE</scope>
    <source>
        <strain evidence="2">NSJ-12</strain>
    </source>
</reference>